<reference evidence="8" key="1">
    <citation type="submission" date="2016-02" db="EMBL/GenBank/DDBJ databases">
        <authorList>
            <person name="Wen L."/>
            <person name="He K."/>
            <person name="Yang H."/>
        </authorList>
    </citation>
    <scope>NUCLEOTIDE SEQUENCE</scope>
    <source>
        <strain evidence="8">AKPRH074763</strain>
    </source>
</reference>
<feature type="transmembrane region" description="Helical" evidence="7">
    <location>
        <begin position="107"/>
        <end position="126"/>
    </location>
</feature>
<dbReference type="PANTHER" id="PTHR30250:SF11">
    <property type="entry name" value="O-ANTIGEN TRANSPORTER-RELATED"/>
    <property type="match status" value="1"/>
</dbReference>
<feature type="transmembrane region" description="Helical" evidence="7">
    <location>
        <begin position="204"/>
        <end position="223"/>
    </location>
</feature>
<comment type="subcellular location">
    <subcellularLocation>
        <location evidence="1">Cell membrane</location>
        <topology evidence="1">Multi-pass membrane protein</topology>
    </subcellularLocation>
</comment>
<feature type="transmembrane region" description="Helical" evidence="7">
    <location>
        <begin position="229"/>
        <end position="249"/>
    </location>
</feature>
<feature type="transmembrane region" description="Helical" evidence="7">
    <location>
        <begin position="285"/>
        <end position="307"/>
    </location>
</feature>
<feature type="transmembrane region" description="Helical" evidence="7">
    <location>
        <begin position="349"/>
        <end position="368"/>
    </location>
</feature>
<evidence type="ECO:0000256" key="5">
    <source>
        <dbReference type="ARBA" id="ARBA00023136"/>
    </source>
</evidence>
<evidence type="ECO:0000256" key="6">
    <source>
        <dbReference type="ARBA" id="ARBA00049738"/>
    </source>
</evidence>
<dbReference type="GO" id="GO:0005886">
    <property type="term" value="C:plasma membrane"/>
    <property type="evidence" value="ECO:0007669"/>
    <property type="project" value="UniProtKB-SubCell"/>
</dbReference>
<name>A0A193SEZ0_KLEPN</name>
<keyword evidence="2" id="KW-1003">Cell membrane</keyword>
<dbReference type="InterPro" id="IPR050833">
    <property type="entry name" value="Poly_Biosynth_Transport"/>
</dbReference>
<evidence type="ECO:0000256" key="7">
    <source>
        <dbReference type="SAM" id="Phobius"/>
    </source>
</evidence>
<protein>
    <recommendedName>
        <fullName evidence="6">Putative O-antigen transporter</fullName>
    </recommendedName>
</protein>
<dbReference type="RefSeq" id="WP_117241690.1">
    <property type="nucleotide sequence ID" value="NZ_CAYACU010000009.1"/>
</dbReference>
<feature type="transmembrane region" description="Helical" evidence="7">
    <location>
        <begin position="80"/>
        <end position="101"/>
    </location>
</feature>
<proteinExistence type="predicted"/>
<sequence length="431" mass="49242">MKGIAYNVAALIIEKFVVTIILMTSNVVVIRYLGAKDFGELALFQVYLALATVVTEFGVRRVYTSQKSIKSEKIIFREVVFVKYIIAALFFSLFILFLFSFDINKNYILIAIIFVVSPWEAYSYHFEANLKNDLLVKLRVTVTLSLALIRIYLCYIKADITLLMLSFVLNYALTNFICIVIAKRNNFNYVALNKKTNRRKVRKYILSRSFFFWVSVLAVQLNMRTDQLMLSALAGTASVGIYAGAYKLVEQLMSIPSILANVLLPHISRNVQSNKEKYLLEVYKISMLASLPICIILLFIAPLLLPLLLGREFIDSVPIFQILISALPILVIVNVSGLYYSIFKLEKYAVYRNVFGLCLSLVLNYVFIKYFGAIGAAISVFISYTLLAYLFEWILPLTRKNAHLKLQALVSVFNIKTYQEIFAYALQKIKK</sequence>
<feature type="transmembrane region" description="Helical" evidence="7">
    <location>
        <begin position="319"/>
        <end position="342"/>
    </location>
</feature>
<evidence type="ECO:0000256" key="2">
    <source>
        <dbReference type="ARBA" id="ARBA00022475"/>
    </source>
</evidence>
<evidence type="ECO:0000256" key="3">
    <source>
        <dbReference type="ARBA" id="ARBA00022692"/>
    </source>
</evidence>
<dbReference type="PANTHER" id="PTHR30250">
    <property type="entry name" value="PST FAMILY PREDICTED COLANIC ACID TRANSPORTER"/>
    <property type="match status" value="1"/>
</dbReference>
<evidence type="ECO:0000313" key="8">
    <source>
        <dbReference type="EMBL" id="CZQ25136.1"/>
    </source>
</evidence>
<keyword evidence="3 7" id="KW-0812">Transmembrane</keyword>
<feature type="transmembrane region" description="Helical" evidence="7">
    <location>
        <begin position="41"/>
        <end position="59"/>
    </location>
</feature>
<keyword evidence="4 7" id="KW-1133">Transmembrane helix</keyword>
<dbReference type="AlphaFoldDB" id="A0A193SEZ0"/>
<accession>A0A193SEZ0</accession>
<feature type="transmembrane region" description="Helical" evidence="7">
    <location>
        <begin position="374"/>
        <end position="395"/>
    </location>
</feature>
<feature type="transmembrane region" description="Helical" evidence="7">
    <location>
        <begin position="12"/>
        <end position="35"/>
    </location>
</feature>
<gene>
    <name evidence="8" type="primary">wzx</name>
</gene>
<dbReference type="InterPro" id="IPR002797">
    <property type="entry name" value="Polysacc_synth"/>
</dbReference>
<reference evidence="8" key="2">
    <citation type="submission" date="2016-06" db="EMBL/GenBank/DDBJ databases">
        <title>Towards a vaccine: An investigation of Klebsiella pneumoniae surface antigens.</title>
        <authorList>
            <person name="Follador R."/>
            <person name="Heinz E."/>
            <person name="Wyres K.L."/>
            <person name="Ellington M.J."/>
            <person name="Kowarik M."/>
            <person name="Holt K.E."/>
            <person name="Thomson N.R."/>
        </authorList>
    </citation>
    <scope>NUCLEOTIDE SEQUENCE</scope>
    <source>
        <strain evidence="8">AKPRH074763</strain>
    </source>
</reference>
<evidence type="ECO:0000256" key="4">
    <source>
        <dbReference type="ARBA" id="ARBA00022989"/>
    </source>
</evidence>
<dbReference type="Pfam" id="PF01943">
    <property type="entry name" value="Polysacc_synt"/>
    <property type="match status" value="1"/>
</dbReference>
<keyword evidence="5 7" id="KW-0472">Membrane</keyword>
<feature type="transmembrane region" description="Helical" evidence="7">
    <location>
        <begin position="164"/>
        <end position="183"/>
    </location>
</feature>
<feature type="transmembrane region" description="Helical" evidence="7">
    <location>
        <begin position="138"/>
        <end position="158"/>
    </location>
</feature>
<organism evidence="8">
    <name type="scientific">Klebsiella pneumoniae</name>
    <dbReference type="NCBI Taxonomy" id="573"/>
    <lineage>
        <taxon>Bacteria</taxon>
        <taxon>Pseudomonadati</taxon>
        <taxon>Pseudomonadota</taxon>
        <taxon>Gammaproteobacteria</taxon>
        <taxon>Enterobacterales</taxon>
        <taxon>Enterobacteriaceae</taxon>
        <taxon>Klebsiella/Raoultella group</taxon>
        <taxon>Klebsiella</taxon>
        <taxon>Klebsiella pneumoniae complex</taxon>
    </lineage>
</organism>
<dbReference type="EMBL" id="LT174590">
    <property type="protein sequence ID" value="CZQ25136.1"/>
    <property type="molecule type" value="Genomic_DNA"/>
</dbReference>
<evidence type="ECO:0000256" key="1">
    <source>
        <dbReference type="ARBA" id="ARBA00004651"/>
    </source>
</evidence>